<name>A0AAX4J740_9CAUD</name>
<dbReference type="EMBL" id="PP034389">
    <property type="protein sequence ID" value="WRW34498.1"/>
    <property type="molecule type" value="Genomic_DNA"/>
</dbReference>
<evidence type="ECO:0000313" key="2">
    <source>
        <dbReference type="EMBL" id="WRW34498.1"/>
    </source>
</evidence>
<dbReference type="InterPro" id="IPR008144">
    <property type="entry name" value="Guanylate_kin-like_dom"/>
</dbReference>
<protein>
    <submittedName>
        <fullName evidence="2">Guanylate kinase</fullName>
        <ecNumber evidence="2">2.7.4.8</ecNumber>
    </submittedName>
</protein>
<organism evidence="2 3">
    <name type="scientific">Staphylococcus phage CF9</name>
    <dbReference type="NCBI Taxonomy" id="3113741"/>
    <lineage>
        <taxon>Viruses</taxon>
        <taxon>Duplodnaviria</taxon>
        <taxon>Heunggongvirae</taxon>
        <taxon>Uroviricota</taxon>
        <taxon>Caudoviricetes</taxon>
        <taxon>Sextaecvirus</taxon>
    </lineage>
</organism>
<keyword evidence="2" id="KW-0808">Transferase</keyword>
<dbReference type="EC" id="2.7.4.8" evidence="2"/>
<dbReference type="PROSITE" id="PS50052">
    <property type="entry name" value="GUANYLATE_KINASE_2"/>
    <property type="match status" value="1"/>
</dbReference>
<dbReference type="InterPro" id="IPR027417">
    <property type="entry name" value="P-loop_NTPase"/>
</dbReference>
<dbReference type="Proteomes" id="UP001432173">
    <property type="component" value="Segment"/>
</dbReference>
<dbReference type="Gene3D" id="3.40.50.300">
    <property type="entry name" value="P-loop containing nucleotide triphosphate hydrolases"/>
    <property type="match status" value="1"/>
</dbReference>
<dbReference type="Pfam" id="PF00625">
    <property type="entry name" value="Guanylate_kin"/>
    <property type="match status" value="1"/>
</dbReference>
<proteinExistence type="predicted"/>
<dbReference type="InterPro" id="IPR008145">
    <property type="entry name" value="GK/Ca_channel_bsu"/>
</dbReference>
<gene>
    <name evidence="2" type="ORF">CF9_0051</name>
</gene>
<accession>A0AAX4J740</accession>
<feature type="domain" description="Guanylate kinase-like" evidence="1">
    <location>
        <begin position="1"/>
        <end position="175"/>
    </location>
</feature>
<evidence type="ECO:0000259" key="1">
    <source>
        <dbReference type="PROSITE" id="PS50052"/>
    </source>
</evidence>
<sequence>MKIYAIVGQTLSGKTTLVKDLVTSTGIKQVTTYTNRPMRDGEINGKDYHFVSTEELEKPQYFGHRYFYTKYREEPFIYAMKKEDLIPIQEKIVITDPQGLRAIKDEFGSLVTSVYINASEDLIRQRAKERGDSIDEVNRRLSVDRDLFVSAPYFADIVLDADSQDMLQYMCNEIKGER</sequence>
<evidence type="ECO:0000313" key="3">
    <source>
        <dbReference type="Proteomes" id="UP001432173"/>
    </source>
</evidence>
<keyword evidence="2" id="KW-0418">Kinase</keyword>
<dbReference type="GO" id="GO:0004385">
    <property type="term" value="F:GMP kinase activity"/>
    <property type="evidence" value="ECO:0007669"/>
    <property type="project" value="UniProtKB-EC"/>
</dbReference>
<reference evidence="2" key="1">
    <citation type="submission" date="2023-12" db="EMBL/GenBank/DDBJ databases">
        <title>Isolation and Characterisation of Novel Lytic Bacteriophages for therapeutic applications in Prosthetic Joint Infections.</title>
        <authorList>
            <person name="Burton N."/>
            <person name="Melo L.D.R."/>
            <person name="Pearce B."/>
            <person name="Tadesse M.D."/>
            <person name="Vryonis E."/>
            <person name="Sagona A."/>
        </authorList>
    </citation>
    <scope>NUCLEOTIDE SEQUENCE</scope>
</reference>
<dbReference type="SUPFAM" id="SSF52540">
    <property type="entry name" value="P-loop containing nucleoside triphosphate hydrolases"/>
    <property type="match status" value="1"/>
</dbReference>